<keyword evidence="14" id="KW-0013">ADP-ribosylation</keyword>
<dbReference type="PANTHER" id="PTHR10459">
    <property type="entry name" value="DNA LIGASE"/>
    <property type="match status" value="1"/>
</dbReference>
<accession>A0A813SQY1</accession>
<dbReference type="GO" id="GO:0006302">
    <property type="term" value="P:double-strand break repair"/>
    <property type="evidence" value="ECO:0007669"/>
    <property type="project" value="TreeGrafter"/>
</dbReference>
<evidence type="ECO:0000256" key="7">
    <source>
        <dbReference type="ARBA" id="ARBA00022533"/>
    </source>
</evidence>
<dbReference type="InterPro" id="IPR050800">
    <property type="entry name" value="ARTD/PARP"/>
</dbReference>
<keyword evidence="20" id="KW-0238">DNA-binding</keyword>
<keyword evidence="5" id="KW-0963">Cytoplasm</keyword>
<keyword evidence="15" id="KW-0863">Zinc-finger</keyword>
<dbReference type="Pfam" id="PF02877">
    <property type="entry name" value="PARP_reg"/>
    <property type="match status" value="1"/>
</dbReference>
<feature type="domain" description="PARP alpha-helical" evidence="32">
    <location>
        <begin position="53"/>
        <end position="171"/>
    </location>
</feature>
<dbReference type="GO" id="GO:1990404">
    <property type="term" value="F:NAD+-protein mono-ADP-ribosyltransferase activity"/>
    <property type="evidence" value="ECO:0007669"/>
    <property type="project" value="TreeGrafter"/>
</dbReference>
<dbReference type="PROSITE" id="PS51059">
    <property type="entry name" value="PARP_CATALYTIC"/>
    <property type="match status" value="1"/>
</dbReference>
<dbReference type="InterPro" id="IPR012317">
    <property type="entry name" value="Poly(ADP-ribose)pol_cat_dom"/>
</dbReference>
<keyword evidence="4" id="KW-0158">Chromosome</keyword>
<keyword evidence="18" id="KW-0805">Transcription regulation</keyword>
<evidence type="ECO:0000256" key="27">
    <source>
        <dbReference type="ARBA" id="ARBA00048241"/>
    </source>
</evidence>
<dbReference type="GO" id="GO:0005730">
    <property type="term" value="C:nucleolus"/>
    <property type="evidence" value="ECO:0007669"/>
    <property type="project" value="UniProtKB-SubCell"/>
</dbReference>
<dbReference type="SUPFAM" id="SSF47587">
    <property type="entry name" value="Domain of poly(ADP-ribose) polymerase"/>
    <property type="match status" value="1"/>
</dbReference>
<comment type="catalytic activity">
    <reaction evidence="27">
        <text>L-histidyl-[protein] + NAD(+) = N(tele)-(ADP-D-ribosyl)-L-histidyl-[protein] + nicotinamide + H(+)</text>
        <dbReference type="Rhea" id="RHEA:72071"/>
        <dbReference type="Rhea" id="RHEA-COMP:9745"/>
        <dbReference type="Rhea" id="RHEA-COMP:18085"/>
        <dbReference type="ChEBI" id="CHEBI:15378"/>
        <dbReference type="ChEBI" id="CHEBI:17154"/>
        <dbReference type="ChEBI" id="CHEBI:29979"/>
        <dbReference type="ChEBI" id="CHEBI:57540"/>
        <dbReference type="ChEBI" id="CHEBI:191398"/>
    </reaction>
    <physiologicalReaction direction="left-to-right" evidence="27">
        <dbReference type="Rhea" id="RHEA:72072"/>
    </physiologicalReaction>
</comment>
<dbReference type="GO" id="GO:0008270">
    <property type="term" value="F:zinc ion binding"/>
    <property type="evidence" value="ECO:0007669"/>
    <property type="project" value="UniProtKB-KW"/>
</dbReference>
<keyword evidence="22" id="KW-0539">Nucleus</keyword>
<comment type="catalytic activity">
    <reaction evidence="28">
        <text>L-tyrosyl-[protein] + NAD(+) = O-(ADP-D-ribosyl)-L-tyrosyl-[protein] + nicotinamide + H(+)</text>
        <dbReference type="Rhea" id="RHEA:58236"/>
        <dbReference type="Rhea" id="RHEA-COMP:10136"/>
        <dbReference type="Rhea" id="RHEA-COMP:15092"/>
        <dbReference type="ChEBI" id="CHEBI:15378"/>
        <dbReference type="ChEBI" id="CHEBI:17154"/>
        <dbReference type="ChEBI" id="CHEBI:46858"/>
        <dbReference type="ChEBI" id="CHEBI:57540"/>
        <dbReference type="ChEBI" id="CHEBI:142557"/>
    </reaction>
    <physiologicalReaction direction="left-to-right" evidence="28">
        <dbReference type="Rhea" id="RHEA:58237"/>
    </physiologicalReaction>
</comment>
<sequence>MKAFENVFFDKTGNQWSDRGSFKKMANKLYPLEIDYNNDEVEKLANDADSELRSNLSPPVQDLISLIFNVETMEKALLSFEIDLTKMPLGKLSKNQLELAYKVLTELQTLINDTVKNKNLIIDASNRFYTLIPHDFGLRKPIILDRLDLIQSKTEMIDNLLEIEIAYSMLKRSKDDGEEHPIDVHYKKLKTLIEPIEKTTDEFQRIEQYMQNTHASTHNQYKLKLKELFKIVREGENDRFEKWSQLPNHQLLWHGSRTTNFVGILSQGLRIAPPEAPMTGYMFGKGVYFADMASKSANYCFANRETSEGLMLLCEVALGKMHECYHATTFSASTLPKGTQSTKGCGQTIPDPKENYFTDDGVLIPMGHGVNANIAHSSLLYNEYIVYDTDQIKIKYLLRLDFQYED</sequence>
<comment type="catalytic activity">
    <reaction evidence="26">
        <text>NAD(+) + (ADP-D-ribosyl)n-acceptor = nicotinamide + (ADP-D-ribosyl)n+1-acceptor + H(+).</text>
        <dbReference type="EC" id="2.4.2.30"/>
    </reaction>
</comment>
<dbReference type="EC" id="2.4.2.-" evidence="30"/>
<evidence type="ECO:0000256" key="18">
    <source>
        <dbReference type="ARBA" id="ARBA00023015"/>
    </source>
</evidence>
<dbReference type="CDD" id="cd01437">
    <property type="entry name" value="parp_like"/>
    <property type="match status" value="1"/>
</dbReference>
<evidence type="ECO:0000259" key="31">
    <source>
        <dbReference type="PROSITE" id="PS51059"/>
    </source>
</evidence>
<dbReference type="OrthoDB" id="429950at2759"/>
<evidence type="ECO:0000256" key="4">
    <source>
        <dbReference type="ARBA" id="ARBA00022454"/>
    </source>
</evidence>
<dbReference type="PANTHER" id="PTHR10459:SF112">
    <property type="entry name" value="POLY [ADP-RIBOSE] POLYMERASE 1"/>
    <property type="match status" value="1"/>
</dbReference>
<evidence type="ECO:0000313" key="37">
    <source>
        <dbReference type="Proteomes" id="UP000663852"/>
    </source>
</evidence>
<dbReference type="GO" id="GO:0070212">
    <property type="term" value="P:protein poly-ADP-ribosylation"/>
    <property type="evidence" value="ECO:0007669"/>
    <property type="project" value="TreeGrafter"/>
</dbReference>
<comment type="similarity">
    <text evidence="25">Belongs to the ARTD/PARP family.</text>
</comment>
<evidence type="ECO:0000256" key="8">
    <source>
        <dbReference type="ARBA" id="ARBA00022588"/>
    </source>
</evidence>
<dbReference type="GO" id="GO:0005829">
    <property type="term" value="C:cytosol"/>
    <property type="evidence" value="ECO:0007669"/>
    <property type="project" value="UniProtKB-SubCell"/>
</dbReference>
<evidence type="ECO:0000313" key="36">
    <source>
        <dbReference type="Proteomes" id="UP000663828"/>
    </source>
</evidence>
<keyword evidence="13" id="KW-0677">Repeat</keyword>
<evidence type="ECO:0000256" key="2">
    <source>
        <dbReference type="ARBA" id="ARBA00004514"/>
    </source>
</evidence>
<dbReference type="GO" id="GO:0045087">
    <property type="term" value="P:innate immune response"/>
    <property type="evidence" value="ECO:0007669"/>
    <property type="project" value="UniProtKB-KW"/>
</dbReference>
<keyword evidence="12" id="KW-0479">Metal-binding</keyword>
<keyword evidence="10 30" id="KW-0808">Transferase</keyword>
<evidence type="ECO:0000256" key="30">
    <source>
        <dbReference type="RuleBase" id="RU362114"/>
    </source>
</evidence>
<evidence type="ECO:0000313" key="34">
    <source>
        <dbReference type="EMBL" id="CAF0799278.1"/>
    </source>
</evidence>
<dbReference type="Gene3D" id="1.20.142.10">
    <property type="entry name" value="Poly(ADP-ribose) polymerase, regulatory domain"/>
    <property type="match status" value="1"/>
</dbReference>
<keyword evidence="7" id="KW-0021">Allosteric enzyme</keyword>
<dbReference type="Gene3D" id="3.90.228.10">
    <property type="match status" value="1"/>
</dbReference>
<evidence type="ECO:0000256" key="11">
    <source>
        <dbReference type="ARBA" id="ARBA00022695"/>
    </source>
</evidence>
<evidence type="ECO:0000313" key="35">
    <source>
        <dbReference type="EMBL" id="CAF1386385.1"/>
    </source>
</evidence>
<comment type="caution">
    <text evidence="34">The sequence shown here is derived from an EMBL/GenBank/DDBJ whole genome shotgun (WGS) entry which is preliminary data.</text>
</comment>
<dbReference type="PROSITE" id="PS51060">
    <property type="entry name" value="PARP_ALPHA_HD"/>
    <property type="match status" value="1"/>
</dbReference>
<dbReference type="FunFam" id="1.20.142.10:FF:000001">
    <property type="entry name" value="Poly [ADP-ribose] polymerase"/>
    <property type="match status" value="1"/>
</dbReference>
<keyword evidence="19 30" id="KW-0520">NAD</keyword>
<dbReference type="InterPro" id="IPR036616">
    <property type="entry name" value="Poly(ADP-ribose)pol_reg_dom_sf"/>
</dbReference>
<evidence type="ECO:0000256" key="16">
    <source>
        <dbReference type="ARBA" id="ARBA00022833"/>
    </source>
</evidence>
<dbReference type="Proteomes" id="UP000663828">
    <property type="component" value="Unassembled WGS sequence"/>
</dbReference>
<organism evidence="34 37">
    <name type="scientific">Adineta ricciae</name>
    <name type="common">Rotifer</name>
    <dbReference type="NCBI Taxonomy" id="249248"/>
    <lineage>
        <taxon>Eukaryota</taxon>
        <taxon>Metazoa</taxon>
        <taxon>Spiralia</taxon>
        <taxon>Gnathifera</taxon>
        <taxon>Rotifera</taxon>
        <taxon>Eurotatoria</taxon>
        <taxon>Bdelloidea</taxon>
        <taxon>Adinetida</taxon>
        <taxon>Adinetidae</taxon>
        <taxon>Adineta</taxon>
    </lineage>
</organism>
<keyword evidence="16" id="KW-0862">Zinc</keyword>
<evidence type="ECO:0000256" key="22">
    <source>
        <dbReference type="ARBA" id="ARBA00023242"/>
    </source>
</evidence>
<dbReference type="PROSITE" id="PS51977">
    <property type="entry name" value="WGR"/>
    <property type="match status" value="1"/>
</dbReference>
<evidence type="ECO:0000256" key="6">
    <source>
        <dbReference type="ARBA" id="ARBA00022499"/>
    </source>
</evidence>
<dbReference type="GO" id="GO:0005694">
    <property type="term" value="C:chromosome"/>
    <property type="evidence" value="ECO:0007669"/>
    <property type="project" value="UniProtKB-SubCell"/>
</dbReference>
<evidence type="ECO:0000259" key="33">
    <source>
        <dbReference type="PROSITE" id="PS51977"/>
    </source>
</evidence>
<evidence type="ECO:0000259" key="32">
    <source>
        <dbReference type="PROSITE" id="PS51060"/>
    </source>
</evidence>
<dbReference type="GO" id="GO:0016779">
    <property type="term" value="F:nucleotidyltransferase activity"/>
    <property type="evidence" value="ECO:0007669"/>
    <property type="project" value="UniProtKB-KW"/>
</dbReference>
<keyword evidence="21" id="KW-0804">Transcription</keyword>
<evidence type="ECO:0000256" key="23">
    <source>
        <dbReference type="ARBA" id="ARBA00024159"/>
    </source>
</evidence>
<dbReference type="Proteomes" id="UP000663852">
    <property type="component" value="Unassembled WGS sequence"/>
</dbReference>
<dbReference type="AlphaFoldDB" id="A0A813SQY1"/>
<dbReference type="GO" id="GO:0003950">
    <property type="term" value="F:NAD+ poly-ADP-ribosyltransferase activity"/>
    <property type="evidence" value="ECO:0007669"/>
    <property type="project" value="UniProtKB-UniRule"/>
</dbReference>
<feature type="domain" description="WGR" evidence="33">
    <location>
        <begin position="1"/>
        <end position="29"/>
    </location>
</feature>
<evidence type="ECO:0000256" key="9">
    <source>
        <dbReference type="ARBA" id="ARBA00022676"/>
    </source>
</evidence>
<keyword evidence="8" id="KW-0399">Innate immunity</keyword>
<dbReference type="Pfam" id="PF00644">
    <property type="entry name" value="PARP"/>
    <property type="match status" value="1"/>
</dbReference>
<keyword evidence="36" id="KW-1185">Reference proteome</keyword>
<evidence type="ECO:0000256" key="20">
    <source>
        <dbReference type="ARBA" id="ARBA00023125"/>
    </source>
</evidence>
<dbReference type="GO" id="GO:0003677">
    <property type="term" value="F:DNA binding"/>
    <property type="evidence" value="ECO:0007669"/>
    <property type="project" value="UniProtKB-KW"/>
</dbReference>
<evidence type="ECO:0000256" key="13">
    <source>
        <dbReference type="ARBA" id="ARBA00022737"/>
    </source>
</evidence>
<evidence type="ECO:0000256" key="26">
    <source>
        <dbReference type="ARBA" id="ARBA00033987"/>
    </source>
</evidence>
<evidence type="ECO:0000256" key="24">
    <source>
        <dbReference type="ARBA" id="ARBA00024164"/>
    </source>
</evidence>
<evidence type="ECO:0000256" key="12">
    <source>
        <dbReference type="ARBA" id="ARBA00022723"/>
    </source>
</evidence>
<evidence type="ECO:0000256" key="3">
    <source>
        <dbReference type="ARBA" id="ARBA00004604"/>
    </source>
</evidence>
<proteinExistence type="inferred from homology"/>
<keyword evidence="9 30" id="KW-0328">Glycosyltransferase</keyword>
<dbReference type="InterPro" id="IPR008893">
    <property type="entry name" value="WGR_domain"/>
</dbReference>
<evidence type="ECO:0000256" key="28">
    <source>
        <dbReference type="ARBA" id="ARBA00048339"/>
    </source>
</evidence>
<keyword evidence="17" id="KW-0391">Immunity</keyword>
<dbReference type="InterPro" id="IPR004102">
    <property type="entry name" value="Poly(ADP-ribose)pol_reg_dom"/>
</dbReference>
<dbReference type="FunFam" id="3.90.228.10:FF:000002">
    <property type="entry name" value="Poly [ADP-ribose] polymerase"/>
    <property type="match status" value="1"/>
</dbReference>
<dbReference type="InterPro" id="IPR036930">
    <property type="entry name" value="WGR_dom_sf"/>
</dbReference>
<evidence type="ECO:0000256" key="21">
    <source>
        <dbReference type="ARBA" id="ARBA00023163"/>
    </source>
</evidence>
<dbReference type="SUPFAM" id="SSF56399">
    <property type="entry name" value="ADP-ribosylation"/>
    <property type="match status" value="1"/>
</dbReference>
<name>A0A813SQY1_ADIRI</name>
<evidence type="ECO:0000256" key="29">
    <source>
        <dbReference type="ARBA" id="ARBA00048575"/>
    </source>
</evidence>
<reference evidence="34" key="1">
    <citation type="submission" date="2021-02" db="EMBL/GenBank/DDBJ databases">
        <authorList>
            <person name="Nowell W R."/>
        </authorList>
    </citation>
    <scope>NUCLEOTIDE SEQUENCE</scope>
</reference>
<evidence type="ECO:0000256" key="15">
    <source>
        <dbReference type="ARBA" id="ARBA00022771"/>
    </source>
</evidence>
<comment type="catalytic activity">
    <reaction evidence="24">
        <text>L-aspartyl-[protein] + NAD(+) = 4-O-(ADP-D-ribosyl)-L-aspartyl-[protein] + nicotinamide</text>
        <dbReference type="Rhea" id="RHEA:54424"/>
        <dbReference type="Rhea" id="RHEA-COMP:9867"/>
        <dbReference type="Rhea" id="RHEA-COMP:13832"/>
        <dbReference type="ChEBI" id="CHEBI:17154"/>
        <dbReference type="ChEBI" id="CHEBI:29961"/>
        <dbReference type="ChEBI" id="CHEBI:57540"/>
        <dbReference type="ChEBI" id="CHEBI:138102"/>
    </reaction>
    <physiologicalReaction direction="left-to-right" evidence="24">
        <dbReference type="Rhea" id="RHEA:54425"/>
    </physiologicalReaction>
</comment>
<feature type="domain" description="PARP catalytic" evidence="31">
    <location>
        <begin position="180"/>
        <end position="406"/>
    </location>
</feature>
<keyword evidence="6" id="KW-1017">Isopeptide bond</keyword>
<dbReference type="SUPFAM" id="SSF142921">
    <property type="entry name" value="WGR domain-like"/>
    <property type="match status" value="1"/>
</dbReference>
<evidence type="ECO:0000256" key="19">
    <source>
        <dbReference type="ARBA" id="ARBA00023027"/>
    </source>
</evidence>
<gene>
    <name evidence="34" type="ORF">EDS130_LOCUS4766</name>
    <name evidence="35" type="ORF">XAT740_LOCUS33359</name>
</gene>
<evidence type="ECO:0000256" key="10">
    <source>
        <dbReference type="ARBA" id="ARBA00022679"/>
    </source>
</evidence>
<evidence type="ECO:0000256" key="25">
    <source>
        <dbReference type="ARBA" id="ARBA00024347"/>
    </source>
</evidence>
<protein>
    <recommendedName>
        <fullName evidence="30">Poly [ADP-ribose] polymerase</fullName>
        <shortName evidence="30">PARP</shortName>
        <ecNumber evidence="30">2.4.2.-</ecNumber>
    </recommendedName>
</protein>
<evidence type="ECO:0000256" key="14">
    <source>
        <dbReference type="ARBA" id="ARBA00022765"/>
    </source>
</evidence>
<evidence type="ECO:0000256" key="5">
    <source>
        <dbReference type="ARBA" id="ARBA00022490"/>
    </source>
</evidence>
<comment type="subcellular location">
    <subcellularLocation>
        <location evidence="1">Chromosome</location>
    </subcellularLocation>
    <subcellularLocation>
        <location evidence="2">Cytoplasm</location>
        <location evidence="2">Cytosol</location>
    </subcellularLocation>
    <subcellularLocation>
        <location evidence="3">Nucleus</location>
        <location evidence="3">Nucleolus</location>
    </subcellularLocation>
</comment>
<dbReference type="EMBL" id="CAJNOJ010000012">
    <property type="protein sequence ID" value="CAF0799278.1"/>
    <property type="molecule type" value="Genomic_DNA"/>
</dbReference>
<dbReference type="EMBL" id="CAJNOR010003178">
    <property type="protein sequence ID" value="CAF1386385.1"/>
    <property type="molecule type" value="Genomic_DNA"/>
</dbReference>
<evidence type="ECO:0000256" key="1">
    <source>
        <dbReference type="ARBA" id="ARBA00004286"/>
    </source>
</evidence>
<comment type="catalytic activity">
    <reaction evidence="23">
        <text>L-glutamyl-[protein] + NAD(+) = 5-O-(ADP-D-ribosyl)-L-glutamyl-[protein] + nicotinamide</text>
        <dbReference type="Rhea" id="RHEA:58224"/>
        <dbReference type="Rhea" id="RHEA-COMP:10208"/>
        <dbReference type="Rhea" id="RHEA-COMP:15089"/>
        <dbReference type="ChEBI" id="CHEBI:17154"/>
        <dbReference type="ChEBI" id="CHEBI:29973"/>
        <dbReference type="ChEBI" id="CHEBI:57540"/>
        <dbReference type="ChEBI" id="CHEBI:142540"/>
    </reaction>
    <physiologicalReaction direction="left-to-right" evidence="23">
        <dbReference type="Rhea" id="RHEA:58225"/>
    </physiologicalReaction>
</comment>
<keyword evidence="11" id="KW-0548">Nucleotidyltransferase</keyword>
<evidence type="ECO:0000256" key="17">
    <source>
        <dbReference type="ARBA" id="ARBA00022859"/>
    </source>
</evidence>
<comment type="catalytic activity">
    <reaction evidence="29">
        <text>L-seryl-[protein] + NAD(+) = O-(ADP-D-ribosyl)-L-seryl-[protein] + nicotinamide + H(+)</text>
        <dbReference type="Rhea" id="RHEA:58232"/>
        <dbReference type="Rhea" id="RHEA-COMP:9863"/>
        <dbReference type="Rhea" id="RHEA-COMP:15091"/>
        <dbReference type="ChEBI" id="CHEBI:15378"/>
        <dbReference type="ChEBI" id="CHEBI:17154"/>
        <dbReference type="ChEBI" id="CHEBI:29999"/>
        <dbReference type="ChEBI" id="CHEBI:57540"/>
        <dbReference type="ChEBI" id="CHEBI:142556"/>
    </reaction>
    <physiologicalReaction direction="left-to-right" evidence="29">
        <dbReference type="Rhea" id="RHEA:58233"/>
    </physiologicalReaction>
</comment>